<dbReference type="InterPro" id="IPR029070">
    <property type="entry name" value="Chitinase_insertion_sf"/>
</dbReference>
<dbReference type="Gene3D" id="3.10.50.10">
    <property type="match status" value="1"/>
</dbReference>
<dbReference type="Gene3D" id="3.20.20.80">
    <property type="entry name" value="Glycosidases"/>
    <property type="match status" value="1"/>
</dbReference>
<dbReference type="InterPro" id="IPR011583">
    <property type="entry name" value="Chitinase_II/V-like_cat"/>
</dbReference>
<dbReference type="GO" id="GO:0005576">
    <property type="term" value="C:extracellular region"/>
    <property type="evidence" value="ECO:0007669"/>
    <property type="project" value="TreeGrafter"/>
</dbReference>
<gene>
    <name evidence="8" type="ORF">Ocin01_02571</name>
</gene>
<dbReference type="SUPFAM" id="SSF54556">
    <property type="entry name" value="Chitinase insertion domain"/>
    <property type="match status" value="1"/>
</dbReference>
<dbReference type="FunFam" id="3.10.50.10:FF:000003">
    <property type="entry name" value="Class V chitinase CHIT5b"/>
    <property type="match status" value="1"/>
</dbReference>
<keyword evidence="4" id="KW-0326">Glycosidase</keyword>
<evidence type="ECO:0000313" key="8">
    <source>
        <dbReference type="EMBL" id="ODN04086.1"/>
    </source>
</evidence>
<dbReference type="GO" id="GO:0004568">
    <property type="term" value="F:chitinase activity"/>
    <property type="evidence" value="ECO:0007669"/>
    <property type="project" value="TreeGrafter"/>
</dbReference>
<keyword evidence="1 6" id="KW-0732">Signal</keyword>
<feature type="domain" description="GH18" evidence="7">
    <location>
        <begin position="87"/>
        <end position="455"/>
    </location>
</feature>
<dbReference type="InterPro" id="IPR050314">
    <property type="entry name" value="Glycosyl_Hydrlase_18"/>
</dbReference>
<reference evidence="8 9" key="1">
    <citation type="journal article" date="2016" name="Genome Biol. Evol.">
        <title>Gene Family Evolution Reflects Adaptation to Soil Environmental Stressors in the Genome of the Collembolan Orchesella cincta.</title>
        <authorList>
            <person name="Faddeeva-Vakhrusheva A."/>
            <person name="Derks M.F."/>
            <person name="Anvar S.Y."/>
            <person name="Agamennone V."/>
            <person name="Suring W."/>
            <person name="Smit S."/>
            <person name="van Straalen N.M."/>
            <person name="Roelofs D."/>
        </authorList>
    </citation>
    <scope>NUCLEOTIDE SEQUENCE [LARGE SCALE GENOMIC DNA]</scope>
    <source>
        <tissue evidence="8">Mixed pool</tissue>
    </source>
</reference>
<dbReference type="GO" id="GO:0005975">
    <property type="term" value="P:carbohydrate metabolic process"/>
    <property type="evidence" value="ECO:0007669"/>
    <property type="project" value="InterPro"/>
</dbReference>
<proteinExistence type="predicted"/>
<dbReference type="GO" id="GO:0006032">
    <property type="term" value="P:chitin catabolic process"/>
    <property type="evidence" value="ECO:0007669"/>
    <property type="project" value="TreeGrafter"/>
</dbReference>
<dbReference type="InterPro" id="IPR017853">
    <property type="entry name" value="GH"/>
</dbReference>
<dbReference type="OrthoDB" id="76388at2759"/>
<dbReference type="PANTHER" id="PTHR11177">
    <property type="entry name" value="CHITINASE"/>
    <property type="match status" value="1"/>
</dbReference>
<evidence type="ECO:0000256" key="1">
    <source>
        <dbReference type="ARBA" id="ARBA00022729"/>
    </source>
</evidence>
<feature type="chain" id="PRO_5008905530" evidence="6">
    <location>
        <begin position="25"/>
        <end position="457"/>
    </location>
</feature>
<evidence type="ECO:0000313" key="9">
    <source>
        <dbReference type="Proteomes" id="UP000094527"/>
    </source>
</evidence>
<evidence type="ECO:0000259" key="7">
    <source>
        <dbReference type="PROSITE" id="PS51910"/>
    </source>
</evidence>
<dbReference type="InterPro" id="IPR001223">
    <property type="entry name" value="Glyco_hydro18_cat"/>
</dbReference>
<dbReference type="SUPFAM" id="SSF51445">
    <property type="entry name" value="(Trans)glycosidases"/>
    <property type="match status" value="1"/>
</dbReference>
<protein>
    <submittedName>
        <fullName evidence="8">Acidic mammalian chitinase</fullName>
    </submittedName>
</protein>
<name>A0A1D2NGJ6_ORCCI</name>
<evidence type="ECO:0000256" key="5">
    <source>
        <dbReference type="SAM" id="MobiDB-lite"/>
    </source>
</evidence>
<comment type="caution">
    <text evidence="8">The sequence shown here is derived from an EMBL/GenBank/DDBJ whole genome shotgun (WGS) entry which is preliminary data.</text>
</comment>
<dbReference type="EMBL" id="LJIJ01000055">
    <property type="protein sequence ID" value="ODN04086.1"/>
    <property type="molecule type" value="Genomic_DNA"/>
</dbReference>
<accession>A0A1D2NGJ6</accession>
<feature type="signal peptide" evidence="6">
    <location>
        <begin position="1"/>
        <end position="24"/>
    </location>
</feature>
<dbReference type="PANTHER" id="PTHR11177:SF390">
    <property type="entry name" value="CHITINASE 11"/>
    <property type="match status" value="1"/>
</dbReference>
<sequence length="457" mass="51177">MVSKGFTFVITLIFLTLSFRGAYSALASRRTSFYIVNYSDNHNSSNFEDESSETNSQSIHDGLRTGNTTELLESSVSPQVLQPNATSSIMCYYNIPRMSDRPYPVFPEALDASLCSHLVVRGAKVVNLTLEPNDILDVQFYNRIIRLKQINPKLKVLLSLESVNDDTGKGFVQMISTNDTRQRFIRNTVNTVNQHDFDGLEISWKYPCFDGPIEQKQLFADFLQEFRDCISINGSSMLLTAAVSANKEIIDIAYDIAALARSLDFISLMSYDYHTFSWMTPITGPNSPLFHMKNEIAMLSTLNVEWSANYWNQNGMPASKIIVGIPSYGRSYTLTNEENHSYYDLAKGLGSTGYKGYVTFPELCEFLSTPNVTSVYNNVTAELYAYKGAEWISFENEQSASTKAAWIHRSGFGGVAVKDLNSDDAYKQCTKPSGSTTTTANFPIARAIYDILYSSSF</sequence>
<evidence type="ECO:0000256" key="6">
    <source>
        <dbReference type="SAM" id="SignalP"/>
    </source>
</evidence>
<dbReference type="PROSITE" id="PS51910">
    <property type="entry name" value="GH18_2"/>
    <property type="match status" value="1"/>
</dbReference>
<dbReference type="SMART" id="SM00636">
    <property type="entry name" value="Glyco_18"/>
    <property type="match status" value="1"/>
</dbReference>
<dbReference type="GO" id="GO:0008061">
    <property type="term" value="F:chitin binding"/>
    <property type="evidence" value="ECO:0007669"/>
    <property type="project" value="InterPro"/>
</dbReference>
<feature type="compositionally biased region" description="Polar residues" evidence="5">
    <location>
        <begin position="53"/>
        <end position="63"/>
    </location>
</feature>
<keyword evidence="2" id="KW-0378">Hydrolase</keyword>
<keyword evidence="3" id="KW-0325">Glycoprotein</keyword>
<dbReference type="AlphaFoldDB" id="A0A1D2NGJ6"/>
<organism evidence="8 9">
    <name type="scientific">Orchesella cincta</name>
    <name type="common">Springtail</name>
    <name type="synonym">Podura cincta</name>
    <dbReference type="NCBI Taxonomy" id="48709"/>
    <lineage>
        <taxon>Eukaryota</taxon>
        <taxon>Metazoa</taxon>
        <taxon>Ecdysozoa</taxon>
        <taxon>Arthropoda</taxon>
        <taxon>Hexapoda</taxon>
        <taxon>Collembola</taxon>
        <taxon>Entomobryomorpha</taxon>
        <taxon>Entomobryoidea</taxon>
        <taxon>Orchesellidae</taxon>
        <taxon>Orchesellinae</taxon>
        <taxon>Orchesella</taxon>
    </lineage>
</organism>
<evidence type="ECO:0000256" key="2">
    <source>
        <dbReference type="ARBA" id="ARBA00022801"/>
    </source>
</evidence>
<dbReference type="STRING" id="48709.A0A1D2NGJ6"/>
<dbReference type="Pfam" id="PF00704">
    <property type="entry name" value="Glyco_hydro_18"/>
    <property type="match status" value="1"/>
</dbReference>
<feature type="region of interest" description="Disordered" evidence="5">
    <location>
        <begin position="44"/>
        <end position="63"/>
    </location>
</feature>
<evidence type="ECO:0000256" key="3">
    <source>
        <dbReference type="ARBA" id="ARBA00023180"/>
    </source>
</evidence>
<keyword evidence="9" id="KW-1185">Reference proteome</keyword>
<dbReference type="Proteomes" id="UP000094527">
    <property type="component" value="Unassembled WGS sequence"/>
</dbReference>
<evidence type="ECO:0000256" key="4">
    <source>
        <dbReference type="ARBA" id="ARBA00023295"/>
    </source>
</evidence>